<gene>
    <name evidence="6" type="ORF">ACFSJ0_13920</name>
</gene>
<dbReference type="PANTHER" id="PTHR43248">
    <property type="entry name" value="2-SUCCINYL-6-HYDROXY-2,4-CYCLOHEXADIENE-1-CARBOXYLATE SYNTHASE"/>
    <property type="match status" value="1"/>
</dbReference>
<proteinExistence type="inferred from homology"/>
<dbReference type="InterPro" id="IPR051601">
    <property type="entry name" value="Serine_prot/Carboxylest_S33"/>
</dbReference>
<evidence type="ECO:0000256" key="4">
    <source>
        <dbReference type="SAM" id="SignalP"/>
    </source>
</evidence>
<evidence type="ECO:0000256" key="2">
    <source>
        <dbReference type="ARBA" id="ARBA00022729"/>
    </source>
</evidence>
<protein>
    <submittedName>
        <fullName evidence="6">Alpha/beta hydrolase</fullName>
    </submittedName>
</protein>
<dbReference type="EMBL" id="JBHUCM010000012">
    <property type="protein sequence ID" value="MFD1538145.1"/>
    <property type="molecule type" value="Genomic_DNA"/>
</dbReference>
<comment type="caution">
    <text evidence="6">The sequence shown here is derived from an EMBL/GenBank/DDBJ whole genome shotgun (WGS) entry which is preliminary data.</text>
</comment>
<dbReference type="PANTHER" id="PTHR43248:SF29">
    <property type="entry name" value="TRIPEPTIDYL AMINOPEPTIDASE"/>
    <property type="match status" value="1"/>
</dbReference>
<accession>A0ABW4G5Y5</accession>
<sequence length="501" mass="52899">MRRVLAGVTLATTAAACMSAPAKPAVDGDVGAAQQIAWGPCTDIKRPNGQKPARQDTSVRCGKLAVPLDYAEPDGDKIEIALIKLPATDQSKRLGSLVFNFGGPGGSGVDTLDQAAKSLTSLRTRYDLVSFDPRGVERSSGVRCGDGREMDEFMALDTLPDNEQTREEGDAANKKFADLCEKNSGKILPYVGTVNAARDMDRLRAAVGDAKLNYFGMSYGTQLGAVYATEFPKKVGRTVLDAPLDPTVTFEQRTLAQTRGFQQAYESFLKDCVKGGTCEVGDDVATASANVDRLMSRLAAKPIRVGDRDLTQGLASTGVAAALYSQFAWPFLGNALGAALKGQGQALLYLADSYSGRSANGTYSTQMTSFPAITCADSAERPDEATLRRTEDEAVKLSPLFGSEGAGGLCSVWPVKGSDEARHVDAAGSGPIVVVGGKGDPATPYEWAPKLTKQLKTATLVTYEGEGHGSYLSGNKCVKRFVDAYLLAGKVPEKGASCKAV</sequence>
<evidence type="ECO:0000256" key="1">
    <source>
        <dbReference type="ARBA" id="ARBA00010088"/>
    </source>
</evidence>
<reference evidence="7" key="1">
    <citation type="journal article" date="2019" name="Int. J. Syst. Evol. Microbiol.">
        <title>The Global Catalogue of Microorganisms (GCM) 10K type strain sequencing project: providing services to taxonomists for standard genome sequencing and annotation.</title>
        <authorList>
            <consortium name="The Broad Institute Genomics Platform"/>
            <consortium name="The Broad Institute Genome Sequencing Center for Infectious Disease"/>
            <person name="Wu L."/>
            <person name="Ma J."/>
        </authorList>
    </citation>
    <scope>NUCLEOTIDE SEQUENCE [LARGE SCALE GENOMIC DNA]</scope>
    <source>
        <strain evidence="7">CGMCC 1.15399</strain>
    </source>
</reference>
<dbReference type="PROSITE" id="PS51257">
    <property type="entry name" value="PROKAR_LIPOPROTEIN"/>
    <property type="match status" value="1"/>
</dbReference>
<keyword evidence="3 6" id="KW-0378">Hydrolase</keyword>
<evidence type="ECO:0000313" key="7">
    <source>
        <dbReference type="Proteomes" id="UP001597097"/>
    </source>
</evidence>
<organism evidence="6 7">
    <name type="scientific">Nonomuraea guangzhouensis</name>
    <dbReference type="NCBI Taxonomy" id="1291555"/>
    <lineage>
        <taxon>Bacteria</taxon>
        <taxon>Bacillati</taxon>
        <taxon>Actinomycetota</taxon>
        <taxon>Actinomycetes</taxon>
        <taxon>Streptosporangiales</taxon>
        <taxon>Streptosporangiaceae</taxon>
        <taxon>Nonomuraea</taxon>
    </lineage>
</organism>
<keyword evidence="7" id="KW-1185">Reference proteome</keyword>
<dbReference type="Pfam" id="PF08386">
    <property type="entry name" value="Abhydrolase_4"/>
    <property type="match status" value="1"/>
</dbReference>
<dbReference type="Proteomes" id="UP001597097">
    <property type="component" value="Unassembled WGS sequence"/>
</dbReference>
<comment type="similarity">
    <text evidence="1">Belongs to the peptidase S33 family.</text>
</comment>
<feature type="chain" id="PRO_5047305384" evidence="4">
    <location>
        <begin position="23"/>
        <end position="501"/>
    </location>
</feature>
<dbReference type="RefSeq" id="WP_219531198.1">
    <property type="nucleotide sequence ID" value="NZ_JAHKRM010000010.1"/>
</dbReference>
<dbReference type="InterPro" id="IPR013595">
    <property type="entry name" value="Pept_S33_TAP-like_C"/>
</dbReference>
<keyword evidence="2 4" id="KW-0732">Signal</keyword>
<name>A0ABW4G5Y5_9ACTN</name>
<feature type="signal peptide" evidence="4">
    <location>
        <begin position="1"/>
        <end position="22"/>
    </location>
</feature>
<feature type="domain" description="Peptidase S33 tripeptidyl aminopeptidase-like C-terminal" evidence="5">
    <location>
        <begin position="399"/>
        <end position="498"/>
    </location>
</feature>
<evidence type="ECO:0000313" key="6">
    <source>
        <dbReference type="EMBL" id="MFD1538145.1"/>
    </source>
</evidence>
<evidence type="ECO:0000256" key="3">
    <source>
        <dbReference type="ARBA" id="ARBA00022801"/>
    </source>
</evidence>
<dbReference type="GO" id="GO:0016787">
    <property type="term" value="F:hydrolase activity"/>
    <property type="evidence" value="ECO:0007669"/>
    <property type="project" value="UniProtKB-KW"/>
</dbReference>
<evidence type="ECO:0000259" key="5">
    <source>
        <dbReference type="Pfam" id="PF08386"/>
    </source>
</evidence>